<dbReference type="Pfam" id="PF11588">
    <property type="entry name" value="DUF3243"/>
    <property type="match status" value="1"/>
</dbReference>
<evidence type="ECO:0000313" key="2">
    <source>
        <dbReference type="Proteomes" id="UP000198897"/>
    </source>
</evidence>
<dbReference type="EMBL" id="FOOG01000006">
    <property type="protein sequence ID" value="SFF71305.1"/>
    <property type="molecule type" value="Genomic_DNA"/>
</dbReference>
<name>A0A1I2KWK1_9BACI</name>
<reference evidence="2" key="1">
    <citation type="submission" date="2016-10" db="EMBL/GenBank/DDBJ databases">
        <authorList>
            <person name="Varghese N."/>
            <person name="Submissions S."/>
        </authorList>
    </citation>
    <scope>NUCLEOTIDE SEQUENCE [LARGE SCALE GENOMIC DNA]</scope>
    <source>
        <strain evidence="2">FP5</strain>
    </source>
</reference>
<proteinExistence type="predicted"/>
<keyword evidence="2" id="KW-1185">Reference proteome</keyword>
<sequence length="86" mass="9640">MSVLENFDSWKDFLGDRLHQAQGQGMDQQAVSDLAYEIGGYLANSVDAENDQEAVLRDLWNVADQKEQHAIANMMVKLVRNEGTQA</sequence>
<dbReference type="PIRSF" id="PIRSF004764">
    <property type="entry name" value="YmfJ"/>
    <property type="match status" value="1"/>
</dbReference>
<dbReference type="RefSeq" id="WP_089751011.1">
    <property type="nucleotide sequence ID" value="NZ_FOOG01000006.1"/>
</dbReference>
<dbReference type="InterPro" id="IPR038292">
    <property type="entry name" value="YmfJ/YflH_sf"/>
</dbReference>
<evidence type="ECO:0000313" key="1">
    <source>
        <dbReference type="EMBL" id="SFF71305.1"/>
    </source>
</evidence>
<gene>
    <name evidence="1" type="ORF">SAMN05216353_106116</name>
</gene>
<evidence type="ECO:0008006" key="3">
    <source>
        <dbReference type="Google" id="ProtNLM"/>
    </source>
</evidence>
<organism evidence="1 2">
    <name type="scientific">Halobacillus alkaliphilus</name>
    <dbReference type="NCBI Taxonomy" id="396056"/>
    <lineage>
        <taxon>Bacteria</taxon>
        <taxon>Bacillati</taxon>
        <taxon>Bacillota</taxon>
        <taxon>Bacilli</taxon>
        <taxon>Bacillales</taxon>
        <taxon>Bacillaceae</taxon>
        <taxon>Halobacillus</taxon>
    </lineage>
</organism>
<dbReference type="Gene3D" id="1.10.760.20">
    <property type="entry name" value="Protein of unknown function DUF3243"/>
    <property type="match status" value="1"/>
</dbReference>
<dbReference type="OrthoDB" id="2382009at2"/>
<dbReference type="Proteomes" id="UP000198897">
    <property type="component" value="Unassembled WGS sequence"/>
</dbReference>
<dbReference type="AlphaFoldDB" id="A0A1I2KWK1"/>
<accession>A0A1I2KWK1</accession>
<protein>
    <recommendedName>
        <fullName evidence="3">DUF3243 domain-containing protein</fullName>
    </recommendedName>
</protein>
<dbReference type="InterPro" id="IPR021637">
    <property type="entry name" value="DUF3243"/>
</dbReference>
<dbReference type="InterPro" id="IPR024702">
    <property type="entry name" value="Uncharacterised_YmfJ"/>
</dbReference>